<accession>A0A395JK34</accession>
<organism evidence="2 3">
    <name type="scientific">Arenicella xantha</name>
    <dbReference type="NCBI Taxonomy" id="644221"/>
    <lineage>
        <taxon>Bacteria</taxon>
        <taxon>Pseudomonadati</taxon>
        <taxon>Pseudomonadota</taxon>
        <taxon>Gammaproteobacteria</taxon>
        <taxon>Arenicellales</taxon>
        <taxon>Arenicellaceae</taxon>
        <taxon>Arenicella</taxon>
    </lineage>
</organism>
<gene>
    <name evidence="2" type="ORF">DFR28_102562</name>
</gene>
<dbReference type="InParanoid" id="A0A395JK34"/>
<evidence type="ECO:0000256" key="1">
    <source>
        <dbReference type="SAM" id="SignalP"/>
    </source>
</evidence>
<dbReference type="EMBL" id="QNRT01000002">
    <property type="protein sequence ID" value="RBP51143.1"/>
    <property type="molecule type" value="Genomic_DNA"/>
</dbReference>
<keyword evidence="1" id="KW-0732">Signal</keyword>
<dbReference type="Proteomes" id="UP000253083">
    <property type="component" value="Unassembled WGS sequence"/>
</dbReference>
<dbReference type="RefSeq" id="WP_113953937.1">
    <property type="nucleotide sequence ID" value="NZ_QNRT01000002.1"/>
</dbReference>
<evidence type="ECO:0008006" key="4">
    <source>
        <dbReference type="Google" id="ProtNLM"/>
    </source>
</evidence>
<dbReference type="AlphaFoldDB" id="A0A395JK34"/>
<reference evidence="2 3" key="1">
    <citation type="submission" date="2018-06" db="EMBL/GenBank/DDBJ databases">
        <title>Genomic Encyclopedia of Type Strains, Phase IV (KMG-IV): sequencing the most valuable type-strain genomes for metagenomic binning, comparative biology and taxonomic classification.</title>
        <authorList>
            <person name="Goeker M."/>
        </authorList>
    </citation>
    <scope>NUCLEOTIDE SEQUENCE [LARGE SCALE GENOMIC DNA]</scope>
    <source>
        <strain evidence="2 3">DSM 24032</strain>
    </source>
</reference>
<protein>
    <recommendedName>
        <fullName evidence="4">TonB-like protein</fullName>
    </recommendedName>
</protein>
<sequence length="172" mass="19710">MSKISLFSLLIVSAFCITTVNARDYFIYGDKREGTKFREVVYTWPVSLKKKYARLAEAEKQIVRASYPNLNEGDTPPYPKKGVIKILKPYVNKFRWFGDDTSGLLLADIGVDGRATKVRTKEWVRPEIVRYMATVLHKIQFDPALCSGVPCAMTFQIELLPIENPIRNNEIF</sequence>
<keyword evidence="3" id="KW-1185">Reference proteome</keyword>
<comment type="caution">
    <text evidence="2">The sequence shown here is derived from an EMBL/GenBank/DDBJ whole genome shotgun (WGS) entry which is preliminary data.</text>
</comment>
<evidence type="ECO:0000313" key="2">
    <source>
        <dbReference type="EMBL" id="RBP51143.1"/>
    </source>
</evidence>
<evidence type="ECO:0000313" key="3">
    <source>
        <dbReference type="Proteomes" id="UP000253083"/>
    </source>
</evidence>
<feature type="chain" id="PRO_5017321350" description="TonB-like protein" evidence="1">
    <location>
        <begin position="23"/>
        <end position="172"/>
    </location>
</feature>
<proteinExistence type="predicted"/>
<feature type="signal peptide" evidence="1">
    <location>
        <begin position="1"/>
        <end position="22"/>
    </location>
</feature>
<name>A0A395JK34_9GAMM</name>